<gene>
    <name evidence="1" type="primary">holB</name>
    <name evidence="1" type="ORF">LXT13_12505</name>
</gene>
<evidence type="ECO:0000313" key="2">
    <source>
        <dbReference type="Proteomes" id="UP001200741"/>
    </source>
</evidence>
<dbReference type="Pfam" id="PF13177">
    <property type="entry name" value="DNA_pol3_delta2"/>
    <property type="match status" value="1"/>
</dbReference>
<dbReference type="Proteomes" id="UP001200741">
    <property type="component" value="Unassembled WGS sequence"/>
</dbReference>
<dbReference type="NCBIfam" id="TIGR00678">
    <property type="entry name" value="holB"/>
    <property type="match status" value="1"/>
</dbReference>
<dbReference type="PANTHER" id="PTHR11669">
    <property type="entry name" value="REPLICATION FACTOR C / DNA POLYMERASE III GAMMA-TAU SUBUNIT"/>
    <property type="match status" value="1"/>
</dbReference>
<proteinExistence type="predicted"/>
<keyword evidence="1" id="KW-0548">Nucleotidyltransferase</keyword>
<reference evidence="1 2" key="1">
    <citation type="submission" date="2021-12" db="EMBL/GenBank/DDBJ databases">
        <title>Genome seq of P8.</title>
        <authorList>
            <person name="Seo T."/>
        </authorList>
    </citation>
    <scope>NUCLEOTIDE SEQUENCE [LARGE SCALE GENOMIC DNA]</scope>
    <source>
        <strain evidence="1 2">P8</strain>
    </source>
</reference>
<protein>
    <submittedName>
        <fullName evidence="1">DNA polymerase III subunit delta</fullName>
        <ecNumber evidence="1">2.7.7.7</ecNumber>
    </submittedName>
</protein>
<evidence type="ECO:0000313" key="1">
    <source>
        <dbReference type="EMBL" id="MCE4555239.1"/>
    </source>
</evidence>
<dbReference type="Gene3D" id="3.40.50.300">
    <property type="entry name" value="P-loop containing nucleotide triphosphate hydrolases"/>
    <property type="match status" value="1"/>
</dbReference>
<dbReference type="GO" id="GO:0003887">
    <property type="term" value="F:DNA-directed DNA polymerase activity"/>
    <property type="evidence" value="ECO:0007669"/>
    <property type="project" value="UniProtKB-EC"/>
</dbReference>
<dbReference type="EC" id="2.7.7.7" evidence="1"/>
<dbReference type="EMBL" id="JAJTWU010000004">
    <property type="protein sequence ID" value="MCE4555239.1"/>
    <property type="molecule type" value="Genomic_DNA"/>
</dbReference>
<sequence>MNADLPWLQQPLADALVRARSHALLVQGPAGVGQLELAVKLAQSWLCEDRAEGQPACGHCASCKLFASGTHPDFQLLLPEALDAAARESLGLPFEEPDAPKAGKAKPSREIKVEAVRNLLAFAQATSARGRAKVVVIFPAEALNGVAANALLKTLEEPSGLLRFVLASHDGASLLPTIRSRCQPLPLALPEREAALQWLATQGVKEPEGLLDATGGRPQQALSWAEAGLTDAAWQALPKRVARGEVQALADWAPPRAIDALQRLCHDLVRRAHGQPGQFFATASLPSPKRPAPLLAWDAELRRAARHADHPLNASLWIESLVAQAQAAVTASLRAA</sequence>
<dbReference type="InterPro" id="IPR004622">
    <property type="entry name" value="DNA_pol_HolB"/>
</dbReference>
<dbReference type="PANTHER" id="PTHR11669:SF8">
    <property type="entry name" value="DNA POLYMERASE III SUBUNIT DELTA"/>
    <property type="match status" value="1"/>
</dbReference>
<dbReference type="InterPro" id="IPR027417">
    <property type="entry name" value="P-loop_NTPase"/>
</dbReference>
<name>A0ABS8XX04_9BURK</name>
<comment type="caution">
    <text evidence="1">The sequence shown here is derived from an EMBL/GenBank/DDBJ whole genome shotgun (WGS) entry which is preliminary data.</text>
</comment>
<organism evidence="1 2">
    <name type="scientific">Pelomonas cellulosilytica</name>
    <dbReference type="NCBI Taxonomy" id="2906762"/>
    <lineage>
        <taxon>Bacteria</taxon>
        <taxon>Pseudomonadati</taxon>
        <taxon>Pseudomonadota</taxon>
        <taxon>Betaproteobacteria</taxon>
        <taxon>Burkholderiales</taxon>
        <taxon>Sphaerotilaceae</taxon>
        <taxon>Roseateles</taxon>
    </lineage>
</organism>
<keyword evidence="1" id="KW-0808">Transferase</keyword>
<accession>A0ABS8XX04</accession>
<dbReference type="SUPFAM" id="SSF52540">
    <property type="entry name" value="P-loop containing nucleoside triphosphate hydrolases"/>
    <property type="match status" value="1"/>
</dbReference>
<dbReference type="InterPro" id="IPR050238">
    <property type="entry name" value="DNA_Rep/Repair_Clamp_Loader"/>
</dbReference>
<keyword evidence="2" id="KW-1185">Reference proteome</keyword>
<dbReference type="RefSeq" id="WP_233372255.1">
    <property type="nucleotide sequence ID" value="NZ_JAJTWU010000004.1"/>
</dbReference>